<evidence type="ECO:0000256" key="6">
    <source>
        <dbReference type="ARBA" id="ARBA00023242"/>
    </source>
</evidence>
<name>A0A5N7B548_9EURO</name>
<keyword evidence="1" id="KW-0479">Metal-binding</keyword>
<evidence type="ECO:0000256" key="1">
    <source>
        <dbReference type="ARBA" id="ARBA00022723"/>
    </source>
</evidence>
<keyword evidence="9" id="KW-1185">Reference proteome</keyword>
<keyword evidence="3" id="KW-0805">Transcription regulation</keyword>
<dbReference type="PROSITE" id="PS50048">
    <property type="entry name" value="ZN2_CY6_FUNGAL_2"/>
    <property type="match status" value="1"/>
</dbReference>
<keyword evidence="5" id="KW-0804">Transcription</keyword>
<keyword evidence="6" id="KW-0539">Nucleus</keyword>
<evidence type="ECO:0000256" key="4">
    <source>
        <dbReference type="ARBA" id="ARBA00023125"/>
    </source>
</evidence>
<dbReference type="Pfam" id="PF00172">
    <property type="entry name" value="Zn_clus"/>
    <property type="match status" value="1"/>
</dbReference>
<reference evidence="8 9" key="1">
    <citation type="submission" date="2019-04" db="EMBL/GenBank/DDBJ databases">
        <title>Friends and foes A comparative genomics studyof 23 Aspergillus species from section Flavi.</title>
        <authorList>
            <consortium name="DOE Joint Genome Institute"/>
            <person name="Kjaerbolling I."/>
            <person name="Vesth T."/>
            <person name="Frisvad J.C."/>
            <person name="Nybo J.L."/>
            <person name="Theobald S."/>
            <person name="Kildgaard S."/>
            <person name="Isbrandt T."/>
            <person name="Kuo A."/>
            <person name="Sato A."/>
            <person name="Lyhne E.K."/>
            <person name="Kogle M.E."/>
            <person name="Wiebenga A."/>
            <person name="Kun R.S."/>
            <person name="Lubbers R.J."/>
            <person name="Makela M.R."/>
            <person name="Barry K."/>
            <person name="Chovatia M."/>
            <person name="Clum A."/>
            <person name="Daum C."/>
            <person name="Haridas S."/>
            <person name="He G."/>
            <person name="LaButti K."/>
            <person name="Lipzen A."/>
            <person name="Mondo S."/>
            <person name="Riley R."/>
            <person name="Salamov A."/>
            <person name="Simmons B.A."/>
            <person name="Magnuson J.K."/>
            <person name="Henrissat B."/>
            <person name="Mortensen U.H."/>
            <person name="Larsen T.O."/>
            <person name="Devries R.P."/>
            <person name="Grigoriev I.V."/>
            <person name="Machida M."/>
            <person name="Baker S.E."/>
            <person name="Andersen M.R."/>
        </authorList>
    </citation>
    <scope>NUCLEOTIDE SEQUENCE [LARGE SCALE GENOMIC DNA]</scope>
    <source>
        <strain evidence="8 9">IBT 29228</strain>
    </source>
</reference>
<evidence type="ECO:0000256" key="2">
    <source>
        <dbReference type="ARBA" id="ARBA00022833"/>
    </source>
</evidence>
<gene>
    <name evidence="8" type="ORF">BDV26DRAFT_293433</name>
</gene>
<dbReference type="PANTHER" id="PTHR47660">
    <property type="entry name" value="TRANSCRIPTION FACTOR WITH C2H2 AND ZN(2)-CYS(6) DNA BINDING DOMAIN (EUROFUNG)-RELATED-RELATED"/>
    <property type="match status" value="1"/>
</dbReference>
<dbReference type="OrthoDB" id="2441642at2759"/>
<dbReference type="GO" id="GO:0008270">
    <property type="term" value="F:zinc ion binding"/>
    <property type="evidence" value="ECO:0007669"/>
    <property type="project" value="InterPro"/>
</dbReference>
<dbReference type="Gene3D" id="4.10.240.10">
    <property type="entry name" value="Zn(2)-C6 fungal-type DNA-binding domain"/>
    <property type="match status" value="1"/>
</dbReference>
<dbReference type="SUPFAM" id="SSF57701">
    <property type="entry name" value="Zn2/Cys6 DNA-binding domain"/>
    <property type="match status" value="1"/>
</dbReference>
<feature type="domain" description="Zn(2)-C6 fungal-type" evidence="7">
    <location>
        <begin position="13"/>
        <end position="45"/>
    </location>
</feature>
<evidence type="ECO:0000259" key="7">
    <source>
        <dbReference type="PROSITE" id="PS50048"/>
    </source>
</evidence>
<evidence type="ECO:0000313" key="8">
    <source>
        <dbReference type="EMBL" id="KAE8377131.1"/>
    </source>
</evidence>
<sequence length="474" mass="53324">MGTSRYSTSRQKACQQCSSAKAKCDRDRKPGACGRCRQRGLPCVYPRPVTLNGPAGENVVIGEGRLHSPFSLSDSETSFPSSESNLLAADTSLSPNAAVADHLVDGHRHSPNIQSAELLAGSRAHYLETHAYDGHDRQYVSQSSSDAVTQLRPRYLEWDRLSIMSKDGLEPLDFSGLELVCPINADEIRNRWLNAYMPIPGHTVKEYPAGISAFISRVLKSYTGVAIHGRGILPFVHPKQLIAQPTGSLLGTCLNLVRICANPLPGRNEDTTASVLQREMSRLYESRDSYNDESLFAAFQAYLIYTMVIFFRLSQPRGDFFRRAMTNLQELACSSSRCGLICAADLRRVRPRWEEWITTEAKRRTLYVMYLFDSILSSQEGFPTFLGTELQGLPAPANTLLWQARCRYDWEREYNMYMAHWMEGSLTIDELWPMPADLDEPGVVTRRARVDHWLENIDEFGTMLYAVMSCTHGG</sequence>
<accession>A0A5N7B548</accession>
<proteinExistence type="predicted"/>
<dbReference type="PROSITE" id="PS00463">
    <property type="entry name" value="ZN2_CY6_FUNGAL_1"/>
    <property type="match status" value="1"/>
</dbReference>
<dbReference type="SMART" id="SM00066">
    <property type="entry name" value="GAL4"/>
    <property type="match status" value="1"/>
</dbReference>
<evidence type="ECO:0000313" key="9">
    <source>
        <dbReference type="Proteomes" id="UP000326198"/>
    </source>
</evidence>
<dbReference type="PANTHER" id="PTHR47660:SF3">
    <property type="entry name" value="FINGER DOMAIN PROTEIN, PUTATIVE (AFU_ORTHOLOGUE AFUA_4G03310)-RELATED"/>
    <property type="match status" value="1"/>
</dbReference>
<organism evidence="8 9">
    <name type="scientific">Aspergillus bertholletiae</name>
    <dbReference type="NCBI Taxonomy" id="1226010"/>
    <lineage>
        <taxon>Eukaryota</taxon>
        <taxon>Fungi</taxon>
        <taxon>Dikarya</taxon>
        <taxon>Ascomycota</taxon>
        <taxon>Pezizomycotina</taxon>
        <taxon>Eurotiomycetes</taxon>
        <taxon>Eurotiomycetidae</taxon>
        <taxon>Eurotiales</taxon>
        <taxon>Aspergillaceae</taxon>
        <taxon>Aspergillus</taxon>
        <taxon>Aspergillus subgen. Circumdati</taxon>
    </lineage>
</organism>
<dbReference type="GO" id="GO:0000981">
    <property type="term" value="F:DNA-binding transcription factor activity, RNA polymerase II-specific"/>
    <property type="evidence" value="ECO:0007669"/>
    <property type="project" value="InterPro"/>
</dbReference>
<dbReference type="GO" id="GO:0003677">
    <property type="term" value="F:DNA binding"/>
    <property type="evidence" value="ECO:0007669"/>
    <property type="project" value="UniProtKB-KW"/>
</dbReference>
<protein>
    <recommendedName>
        <fullName evidence="7">Zn(2)-C6 fungal-type domain-containing protein</fullName>
    </recommendedName>
</protein>
<dbReference type="AlphaFoldDB" id="A0A5N7B548"/>
<dbReference type="EMBL" id="ML736228">
    <property type="protein sequence ID" value="KAE8377131.1"/>
    <property type="molecule type" value="Genomic_DNA"/>
</dbReference>
<dbReference type="InterPro" id="IPR036864">
    <property type="entry name" value="Zn2-C6_fun-type_DNA-bd_sf"/>
</dbReference>
<dbReference type="CDD" id="cd00067">
    <property type="entry name" value="GAL4"/>
    <property type="match status" value="1"/>
</dbReference>
<evidence type="ECO:0000256" key="3">
    <source>
        <dbReference type="ARBA" id="ARBA00023015"/>
    </source>
</evidence>
<dbReference type="Proteomes" id="UP000326198">
    <property type="component" value="Unassembled WGS sequence"/>
</dbReference>
<dbReference type="InterPro" id="IPR001138">
    <property type="entry name" value="Zn2Cys6_DnaBD"/>
</dbReference>
<dbReference type="GO" id="GO:0009893">
    <property type="term" value="P:positive regulation of metabolic process"/>
    <property type="evidence" value="ECO:0007669"/>
    <property type="project" value="UniProtKB-ARBA"/>
</dbReference>
<evidence type="ECO:0000256" key="5">
    <source>
        <dbReference type="ARBA" id="ARBA00023163"/>
    </source>
</evidence>
<keyword evidence="4" id="KW-0238">DNA-binding</keyword>
<keyword evidence="2" id="KW-0862">Zinc</keyword>